<dbReference type="InterPro" id="IPR004184">
    <property type="entry name" value="PFL_dom"/>
</dbReference>
<evidence type="ECO:0000259" key="5">
    <source>
        <dbReference type="PROSITE" id="PS51554"/>
    </source>
</evidence>
<dbReference type="PANTHER" id="PTHR43641:SF2">
    <property type="entry name" value="DEHYDRATASE YBIW-RELATED"/>
    <property type="match status" value="1"/>
</dbReference>
<dbReference type="GO" id="GO:0016740">
    <property type="term" value="F:transferase activity"/>
    <property type="evidence" value="ECO:0007669"/>
    <property type="project" value="UniProtKB-KW"/>
</dbReference>
<name>A0A1I4H029_9FIRM</name>
<dbReference type="PROSITE" id="PS51554">
    <property type="entry name" value="PFL"/>
    <property type="match status" value="1"/>
</dbReference>
<dbReference type="Pfam" id="PF02901">
    <property type="entry name" value="PFL-like"/>
    <property type="match status" value="1"/>
</dbReference>
<dbReference type="Proteomes" id="UP000199520">
    <property type="component" value="Unassembled WGS sequence"/>
</dbReference>
<dbReference type="EMBL" id="FOTS01000002">
    <property type="protein sequence ID" value="SFL35535.1"/>
    <property type="molecule type" value="Genomic_DNA"/>
</dbReference>
<feature type="domain" description="Glycine radical" evidence="4">
    <location>
        <begin position="668"/>
        <end position="789"/>
    </location>
</feature>
<organism evidence="6 7">
    <name type="scientific">Pelosinus propionicus DSM 13327</name>
    <dbReference type="NCBI Taxonomy" id="1123291"/>
    <lineage>
        <taxon>Bacteria</taxon>
        <taxon>Bacillati</taxon>
        <taxon>Bacillota</taxon>
        <taxon>Negativicutes</taxon>
        <taxon>Selenomonadales</taxon>
        <taxon>Sporomusaceae</taxon>
        <taxon>Pelosinus</taxon>
    </lineage>
</organism>
<dbReference type="SUPFAM" id="SSF51998">
    <property type="entry name" value="PFL-like glycyl radical enzymes"/>
    <property type="match status" value="1"/>
</dbReference>
<evidence type="ECO:0000256" key="3">
    <source>
        <dbReference type="PROSITE-ProRule" id="PRU00493"/>
    </source>
</evidence>
<dbReference type="STRING" id="1123291.SAMN04490355_100272"/>
<dbReference type="AlphaFoldDB" id="A0A1I4H029"/>
<evidence type="ECO:0000313" key="7">
    <source>
        <dbReference type="Proteomes" id="UP000199520"/>
    </source>
</evidence>
<dbReference type="CDD" id="cd01677">
    <property type="entry name" value="PFL2_DhaB_BssA"/>
    <property type="match status" value="1"/>
</dbReference>
<dbReference type="OrthoDB" id="9803969at2"/>
<dbReference type="PROSITE" id="PS51149">
    <property type="entry name" value="GLY_RADICAL_2"/>
    <property type="match status" value="1"/>
</dbReference>
<reference evidence="7" key="1">
    <citation type="submission" date="2016-10" db="EMBL/GenBank/DDBJ databases">
        <authorList>
            <person name="Varghese N."/>
            <person name="Submissions S."/>
        </authorList>
    </citation>
    <scope>NUCLEOTIDE SEQUENCE [LARGE SCALE GENOMIC DNA]</scope>
    <source>
        <strain evidence="7">DSM 13327</strain>
    </source>
</reference>
<gene>
    <name evidence="6" type="ORF">SAMN04490355_100272</name>
</gene>
<dbReference type="GO" id="GO:0016829">
    <property type="term" value="F:lyase activity"/>
    <property type="evidence" value="ECO:0007669"/>
    <property type="project" value="UniProtKB-KW"/>
</dbReference>
<sequence>MSSNRIEKFKESYIHSKPSISIHRAVAFTQSHQETEGESVIIRRAKAFHAVCNRIPITIFEDELIIGSIGEFLRSGIVCPEYSWKWVEQEMDSFSTRSQDQYQIDEEDKEILRSEVFPYWRGKSLEETFLLRINDETAKLLIDTGIIDNDSKWRSAVGEITADYQDIIFKKGFEELKSHAVIRIQELEPTTKEALEKIDFYKAAVLVCDGIITFAHRYSDKALELAKEERDSKRKNELLEVARICRKVPQYPPETFHEAIQMVWFTQLGSILSENSLALNLGRFDQYMYPFFTHDVKAGIINEAQAQELIESLWLKLSEWVWAISSNTAQFFAGYNSFQNLTIGGRTRDGKDATNELSYMCLKATENVKTHQPGLSVRIHPDSPDEFLLAVCDLISVGTGFPAVHNDRVGSQMLLAAGLSPEDARDWSNCGCVVPHFRKVGEWTSAVNLNLAAALEYALNSGKSRISGKVMGLVEKKITAFKSYDEVKEAFLRQLSHLIKHSVIGTVTAQQIHAEMVPRPYLSMLVDGCMDKGVDLSKGGAKYNVGPVITGIGVADVANSLVVIKKLIFEEKKYILEELGKALAVNWKGYEGMRKDALACPKYGNDEDEVDRIAVEITDFYNKEIKSYKDYFGSSFNSAFMGISNYIPAGSIIGATPDGRKSMTPLTEGVSPHAGTDLTSPTAAMRSAAKINHDVHSGGTLLNVKFSPDLLKTQRNKKNLASIIRAYFSLGAFHVQFNVISTEILRKAQEQPNDYKDLLVRVAGYSTQFVNLSKEAQDAIIERTTYESL</sequence>
<dbReference type="GO" id="GO:0005829">
    <property type="term" value="C:cytosol"/>
    <property type="evidence" value="ECO:0007669"/>
    <property type="project" value="TreeGrafter"/>
</dbReference>
<keyword evidence="6" id="KW-0808">Transferase</keyword>
<keyword evidence="1 3" id="KW-0556">Organic radical</keyword>
<evidence type="ECO:0000256" key="1">
    <source>
        <dbReference type="ARBA" id="ARBA00022818"/>
    </source>
</evidence>
<protein>
    <submittedName>
        <fullName evidence="6">Formate C-acetyltransferase</fullName>
    </submittedName>
</protein>
<evidence type="ECO:0000259" key="4">
    <source>
        <dbReference type="PROSITE" id="PS51149"/>
    </source>
</evidence>
<feature type="modified residue" description="Glycine radical" evidence="3">
    <location>
        <position position="764"/>
    </location>
</feature>
<dbReference type="InterPro" id="IPR010098">
    <property type="entry name" value="PFL2/GDeHydtase_fam"/>
</dbReference>
<dbReference type="Pfam" id="PF01228">
    <property type="entry name" value="Gly_radical"/>
    <property type="match status" value="1"/>
</dbReference>
<dbReference type="RefSeq" id="WP_090932199.1">
    <property type="nucleotide sequence ID" value="NZ_FOTS01000002.1"/>
</dbReference>
<keyword evidence="2" id="KW-0456">Lyase</keyword>
<evidence type="ECO:0000313" key="6">
    <source>
        <dbReference type="EMBL" id="SFL35535.1"/>
    </source>
</evidence>
<accession>A0A1I4H029</accession>
<dbReference type="InterPro" id="IPR051215">
    <property type="entry name" value="GRE"/>
</dbReference>
<dbReference type="Gene3D" id="3.20.70.20">
    <property type="match status" value="1"/>
</dbReference>
<proteinExistence type="predicted"/>
<keyword evidence="7" id="KW-1185">Reference proteome</keyword>
<dbReference type="NCBIfam" id="TIGR01774">
    <property type="entry name" value="PFL2-3"/>
    <property type="match status" value="1"/>
</dbReference>
<feature type="domain" description="PFL" evidence="5">
    <location>
        <begin position="4"/>
        <end position="661"/>
    </location>
</feature>
<evidence type="ECO:0000256" key="2">
    <source>
        <dbReference type="ARBA" id="ARBA00023239"/>
    </source>
</evidence>
<dbReference type="InterPro" id="IPR001150">
    <property type="entry name" value="Gly_radical"/>
</dbReference>
<dbReference type="PANTHER" id="PTHR43641">
    <property type="entry name" value="FORMATE ACETYLTRANSFERASE 3-RELATED"/>
    <property type="match status" value="1"/>
</dbReference>